<feature type="signal peptide" evidence="1">
    <location>
        <begin position="1"/>
        <end position="26"/>
    </location>
</feature>
<dbReference type="EMBL" id="KI690228">
    <property type="protein sequence ID" value="ETK70694.1"/>
    <property type="molecule type" value="Genomic_DNA"/>
</dbReference>
<gene>
    <name evidence="2" type="ORF">L915_21983</name>
    <name evidence="3" type="ORF">L916_15963</name>
</gene>
<name>W2IA97_PHYNI</name>
<evidence type="ECO:0000313" key="3">
    <source>
        <dbReference type="EMBL" id="ETL31139.1"/>
    </source>
</evidence>
<reference evidence="2" key="1">
    <citation type="submission" date="2013-11" db="EMBL/GenBank/DDBJ databases">
        <title>The Genome Sequence of Phytophthora parasitica CJ02B3.</title>
        <authorList>
            <consortium name="The Broad Institute Genomics Platform"/>
            <person name="Russ C."/>
            <person name="Tyler B."/>
            <person name="Panabieres F."/>
            <person name="Shan W."/>
            <person name="Tripathy S."/>
            <person name="Grunwald N."/>
            <person name="Machado M."/>
            <person name="Johnson C.S."/>
            <person name="Arredondo F."/>
            <person name="Hong C."/>
            <person name="Coffey M."/>
            <person name="Young S.K."/>
            <person name="Zeng Q."/>
            <person name="Gargeya S."/>
            <person name="Fitzgerald M."/>
            <person name="Abouelleil A."/>
            <person name="Alvarado L."/>
            <person name="Chapman S.B."/>
            <person name="Gainer-Dewar J."/>
            <person name="Goldberg J."/>
            <person name="Griggs A."/>
            <person name="Gujja S."/>
            <person name="Hansen M."/>
            <person name="Howarth C."/>
            <person name="Imamovic A."/>
            <person name="Ireland A."/>
            <person name="Larimer J."/>
            <person name="McCowan C."/>
            <person name="Murphy C."/>
            <person name="Pearson M."/>
            <person name="Poon T.W."/>
            <person name="Priest M."/>
            <person name="Roberts A."/>
            <person name="Saif S."/>
            <person name="Shea T."/>
            <person name="Sykes S."/>
            <person name="Wortman J."/>
            <person name="Nusbaum C."/>
            <person name="Birren B."/>
        </authorList>
    </citation>
    <scope>NUCLEOTIDE SEQUENCE [LARGE SCALE GENOMIC DNA]</scope>
    <source>
        <strain evidence="2">CJ02B3</strain>
    </source>
</reference>
<accession>W2IA97</accession>
<organism evidence="3">
    <name type="scientific">Phytophthora nicotianae</name>
    <name type="common">Potato buckeye rot agent</name>
    <name type="synonym">Phytophthora parasitica</name>
    <dbReference type="NCBI Taxonomy" id="4792"/>
    <lineage>
        <taxon>Eukaryota</taxon>
        <taxon>Sar</taxon>
        <taxon>Stramenopiles</taxon>
        <taxon>Oomycota</taxon>
        <taxon>Peronosporomycetes</taxon>
        <taxon>Peronosporales</taxon>
        <taxon>Peronosporaceae</taxon>
        <taxon>Phytophthora</taxon>
    </lineage>
</organism>
<dbReference type="EMBL" id="KI675094">
    <property type="protein sequence ID" value="ETL31139.1"/>
    <property type="molecule type" value="Genomic_DNA"/>
</dbReference>
<dbReference type="AlphaFoldDB" id="W2IA97"/>
<dbReference type="Proteomes" id="UP000053864">
    <property type="component" value="Unassembled WGS sequence"/>
</dbReference>
<reference evidence="3" key="2">
    <citation type="submission" date="2013-11" db="EMBL/GenBank/DDBJ databases">
        <title>The Genome Sequence of Phytophthora parasitica CJ05E6.</title>
        <authorList>
            <consortium name="The Broad Institute Genomics Platform"/>
            <person name="Russ C."/>
            <person name="Tyler B."/>
            <person name="Panabieres F."/>
            <person name="Shan W."/>
            <person name="Tripathy S."/>
            <person name="Grunwald N."/>
            <person name="Machado M."/>
            <person name="Johnson C.S."/>
            <person name="Arredondo F."/>
            <person name="Hong C."/>
            <person name="Coffey M."/>
            <person name="Young S.K."/>
            <person name="Zeng Q."/>
            <person name="Gargeya S."/>
            <person name="Fitzgerald M."/>
            <person name="Abouelleil A."/>
            <person name="Alvarado L."/>
            <person name="Chapman S.B."/>
            <person name="Gainer-Dewar J."/>
            <person name="Goldberg J."/>
            <person name="Griggs A."/>
            <person name="Gujja S."/>
            <person name="Hansen M."/>
            <person name="Howarth C."/>
            <person name="Imamovic A."/>
            <person name="Ireland A."/>
            <person name="Larimer J."/>
            <person name="McCowan C."/>
            <person name="Murphy C."/>
            <person name="Pearson M."/>
            <person name="Poon T.W."/>
            <person name="Priest M."/>
            <person name="Roberts A."/>
            <person name="Saif S."/>
            <person name="Shea T."/>
            <person name="Sykes S."/>
            <person name="Wortman J."/>
            <person name="Nusbaum C."/>
            <person name="Birren B."/>
        </authorList>
    </citation>
    <scope>NUCLEOTIDE SEQUENCE [LARGE SCALE GENOMIC DNA]</scope>
    <source>
        <strain evidence="3">CJ05E6</strain>
    </source>
</reference>
<proteinExistence type="predicted"/>
<feature type="chain" id="PRO_5007733512" evidence="1">
    <location>
        <begin position="27"/>
        <end position="46"/>
    </location>
</feature>
<evidence type="ECO:0000256" key="1">
    <source>
        <dbReference type="SAM" id="SignalP"/>
    </source>
</evidence>
<dbReference type="Proteomes" id="UP000053236">
    <property type="component" value="Unassembled WGS sequence"/>
</dbReference>
<keyword evidence="1" id="KW-0732">Signal</keyword>
<protein>
    <submittedName>
        <fullName evidence="3">Uncharacterized protein</fullName>
    </submittedName>
</protein>
<evidence type="ECO:0000313" key="2">
    <source>
        <dbReference type="EMBL" id="ETK70694.1"/>
    </source>
</evidence>
<sequence>MVGDASFWAKLDAVLLLLRPIKTSLAEFWSDASTSSDFYKVKFAFL</sequence>